<comment type="caution">
    <text evidence="7">The sequence shown here is derived from an EMBL/GenBank/DDBJ whole genome shotgun (WGS) entry which is preliminary data.</text>
</comment>
<name>A0A8T0GTU7_CERPU</name>
<evidence type="ECO:0000313" key="7">
    <source>
        <dbReference type="EMBL" id="KAG0561789.1"/>
    </source>
</evidence>
<evidence type="ECO:0000256" key="4">
    <source>
        <dbReference type="ARBA" id="ARBA00022989"/>
    </source>
</evidence>
<evidence type="ECO:0000256" key="6">
    <source>
        <dbReference type="RuleBase" id="RU004379"/>
    </source>
</evidence>
<keyword evidence="8" id="KW-1185">Reference proteome</keyword>
<comment type="similarity">
    <text evidence="2 6">Belongs to the BI1 family.</text>
</comment>
<evidence type="ECO:0000256" key="1">
    <source>
        <dbReference type="ARBA" id="ARBA00004141"/>
    </source>
</evidence>
<dbReference type="AlphaFoldDB" id="A0A8T0GTU7"/>
<organism evidence="7 8">
    <name type="scientific">Ceratodon purpureus</name>
    <name type="common">Fire moss</name>
    <name type="synonym">Dicranum purpureum</name>
    <dbReference type="NCBI Taxonomy" id="3225"/>
    <lineage>
        <taxon>Eukaryota</taxon>
        <taxon>Viridiplantae</taxon>
        <taxon>Streptophyta</taxon>
        <taxon>Embryophyta</taxon>
        <taxon>Bryophyta</taxon>
        <taxon>Bryophytina</taxon>
        <taxon>Bryopsida</taxon>
        <taxon>Dicranidae</taxon>
        <taxon>Pseudoditrichales</taxon>
        <taxon>Ditrichaceae</taxon>
        <taxon>Ceratodon</taxon>
    </lineage>
</organism>
<evidence type="ECO:0000256" key="3">
    <source>
        <dbReference type="ARBA" id="ARBA00022692"/>
    </source>
</evidence>
<sequence length="250" mass="27780">MEYAASFFEGRGSKWNYDSLKNFNQISTPVQHHLQRVYTTLAATVLLSAVGVYIHTLLNIGGITTSLLFVGASTWLMATPSTPQNEMKRLQLLGAAALCEGASLGTLVAHVLAFDPSIVLVAFLGSTAIFACFTGAALLAKRREYLFLGGILSSVLSVMAMMQFGSLFFGRGVFMFNVELYLGLALFVGYVLFDTQMIIERASLGDYDYIKHTLDLFMDFVAIFVRILVILTKNAGEKERKERERRKRRD</sequence>
<protein>
    <recommendedName>
        <fullName evidence="9">Bax inhibitor 1</fullName>
    </recommendedName>
</protein>
<dbReference type="Pfam" id="PF01027">
    <property type="entry name" value="Bax1-I"/>
    <property type="match status" value="1"/>
</dbReference>
<evidence type="ECO:0000256" key="5">
    <source>
        <dbReference type="ARBA" id="ARBA00023136"/>
    </source>
</evidence>
<evidence type="ECO:0008006" key="9">
    <source>
        <dbReference type="Google" id="ProtNLM"/>
    </source>
</evidence>
<keyword evidence="3 6" id="KW-0812">Transmembrane</keyword>
<dbReference type="EMBL" id="CM026430">
    <property type="protein sequence ID" value="KAG0561789.1"/>
    <property type="molecule type" value="Genomic_DNA"/>
</dbReference>
<comment type="subcellular location">
    <subcellularLocation>
        <location evidence="1">Membrane</location>
        <topology evidence="1">Multi-pass membrane protein</topology>
    </subcellularLocation>
</comment>
<dbReference type="GO" id="GO:0016020">
    <property type="term" value="C:membrane"/>
    <property type="evidence" value="ECO:0007669"/>
    <property type="project" value="UniProtKB-SubCell"/>
</dbReference>
<keyword evidence="4 6" id="KW-1133">Transmembrane helix</keyword>
<accession>A0A8T0GTU7</accession>
<evidence type="ECO:0000256" key="2">
    <source>
        <dbReference type="ARBA" id="ARBA00010350"/>
    </source>
</evidence>
<keyword evidence="5 6" id="KW-0472">Membrane</keyword>
<feature type="transmembrane region" description="Helical" evidence="6">
    <location>
        <begin position="90"/>
        <end position="112"/>
    </location>
</feature>
<feature type="transmembrane region" description="Helical" evidence="6">
    <location>
        <begin position="118"/>
        <end position="139"/>
    </location>
</feature>
<feature type="transmembrane region" description="Helical" evidence="6">
    <location>
        <begin position="174"/>
        <end position="193"/>
    </location>
</feature>
<evidence type="ECO:0000313" key="8">
    <source>
        <dbReference type="Proteomes" id="UP000822688"/>
    </source>
</evidence>
<dbReference type="InterPro" id="IPR006214">
    <property type="entry name" value="Bax_inhibitor_1-related"/>
</dbReference>
<proteinExistence type="inferred from homology"/>
<dbReference type="PANTHER" id="PTHR23291">
    <property type="entry name" value="BAX INHIBITOR-RELATED"/>
    <property type="match status" value="1"/>
</dbReference>
<dbReference type="CDD" id="cd10430">
    <property type="entry name" value="BI-1"/>
    <property type="match status" value="1"/>
</dbReference>
<dbReference type="Proteomes" id="UP000822688">
    <property type="component" value="Chromosome 9"/>
</dbReference>
<gene>
    <name evidence="7" type="ORF">KC19_9G091900</name>
</gene>
<feature type="transmembrane region" description="Helical" evidence="6">
    <location>
        <begin position="146"/>
        <end position="168"/>
    </location>
</feature>
<feature type="transmembrane region" description="Helical" evidence="6">
    <location>
        <begin position="60"/>
        <end position="78"/>
    </location>
</feature>
<dbReference type="PANTHER" id="PTHR23291:SF32">
    <property type="entry name" value="BAX INHIBITOR 1"/>
    <property type="match status" value="1"/>
</dbReference>
<reference evidence="7" key="1">
    <citation type="submission" date="2020-06" db="EMBL/GenBank/DDBJ databases">
        <title>WGS assembly of Ceratodon purpureus strain R40.</title>
        <authorList>
            <person name="Carey S.B."/>
            <person name="Jenkins J."/>
            <person name="Shu S."/>
            <person name="Lovell J.T."/>
            <person name="Sreedasyam A."/>
            <person name="Maumus F."/>
            <person name="Tiley G.P."/>
            <person name="Fernandez-Pozo N."/>
            <person name="Barry K."/>
            <person name="Chen C."/>
            <person name="Wang M."/>
            <person name="Lipzen A."/>
            <person name="Daum C."/>
            <person name="Saski C.A."/>
            <person name="Payton A.C."/>
            <person name="Mcbreen J.C."/>
            <person name="Conrad R.E."/>
            <person name="Kollar L.M."/>
            <person name="Olsson S."/>
            <person name="Huttunen S."/>
            <person name="Landis J.B."/>
            <person name="Wickett N.J."/>
            <person name="Johnson M.G."/>
            <person name="Rensing S.A."/>
            <person name="Grimwood J."/>
            <person name="Schmutz J."/>
            <person name="Mcdaniel S.F."/>
        </authorList>
    </citation>
    <scope>NUCLEOTIDE SEQUENCE</scope>
    <source>
        <strain evidence="7">R40</strain>
    </source>
</reference>